<comment type="caution">
    <text evidence="2">The sequence shown here is derived from an EMBL/GenBank/DDBJ whole genome shotgun (WGS) entry which is preliminary data.</text>
</comment>
<dbReference type="EMBL" id="JAHLUN010000004">
    <property type="protein sequence ID" value="KAG7766701.1"/>
    <property type="molecule type" value="Genomic_DNA"/>
</dbReference>
<evidence type="ECO:0000313" key="5">
    <source>
        <dbReference type="Proteomes" id="UP000738402"/>
    </source>
</evidence>
<feature type="domain" description="FHA" evidence="1">
    <location>
        <begin position="24"/>
        <end position="83"/>
    </location>
</feature>
<dbReference type="AlphaFoldDB" id="A0AAN6D7J3"/>
<dbReference type="Proteomes" id="UP000697297">
    <property type="component" value="Unassembled WGS sequence"/>
</dbReference>
<evidence type="ECO:0000259" key="1">
    <source>
        <dbReference type="PROSITE" id="PS50006"/>
    </source>
</evidence>
<protein>
    <recommendedName>
        <fullName evidence="1">FHA domain-containing protein</fullName>
    </recommendedName>
</protein>
<keyword evidence="4" id="KW-1185">Reference proteome</keyword>
<dbReference type="SUPFAM" id="SSF49879">
    <property type="entry name" value="SMAD/FHA domain"/>
    <property type="match status" value="1"/>
</dbReference>
<dbReference type="PROSITE" id="PS50006">
    <property type="entry name" value="FHA_DOMAIN"/>
    <property type="match status" value="1"/>
</dbReference>
<dbReference type="Pfam" id="PF00498">
    <property type="entry name" value="FHA"/>
    <property type="match status" value="1"/>
</dbReference>
<gene>
    <name evidence="2" type="ORF">KL933_001369</name>
    <name evidence="3" type="ORF">KL946_001889</name>
</gene>
<dbReference type="Proteomes" id="UP000738402">
    <property type="component" value="Unassembled WGS sequence"/>
</dbReference>
<dbReference type="Gene3D" id="2.60.200.20">
    <property type="match status" value="1"/>
</dbReference>
<dbReference type="SMART" id="SM00240">
    <property type="entry name" value="FHA"/>
    <property type="match status" value="1"/>
</dbReference>
<reference evidence="2 4" key="1">
    <citation type="journal article" date="2021" name="G3 (Bethesda)">
        <title>Genomic diversity, chromosomal rearrangements, and interspecies hybridization in the ogataea polymorpha species complex.</title>
        <authorList>
            <person name="Hanson S.J."/>
            <person name="Cinneide E.O."/>
            <person name="Salzberg L.I."/>
            <person name="Wolfe K.H."/>
            <person name="McGowan J."/>
            <person name="Fitzpatrick D.A."/>
            <person name="Matlin K."/>
        </authorList>
    </citation>
    <scope>NUCLEOTIDE SEQUENCE</scope>
    <source>
        <strain evidence="3">81-436-3</strain>
        <strain evidence="2">83-405-1</strain>
    </source>
</reference>
<evidence type="ECO:0000313" key="2">
    <source>
        <dbReference type="EMBL" id="KAG7729143.1"/>
    </source>
</evidence>
<dbReference type="CDD" id="cd22670">
    <property type="entry name" value="FHA_MEK1-like"/>
    <property type="match status" value="1"/>
</dbReference>
<organism evidence="2 5">
    <name type="scientific">Ogataea haglerorum</name>
    <dbReference type="NCBI Taxonomy" id="1937702"/>
    <lineage>
        <taxon>Eukaryota</taxon>
        <taxon>Fungi</taxon>
        <taxon>Dikarya</taxon>
        <taxon>Ascomycota</taxon>
        <taxon>Saccharomycotina</taxon>
        <taxon>Pichiomycetes</taxon>
        <taxon>Pichiales</taxon>
        <taxon>Pichiaceae</taxon>
        <taxon>Ogataea</taxon>
    </lineage>
</organism>
<dbReference type="InterPro" id="IPR008984">
    <property type="entry name" value="SMAD_FHA_dom_sf"/>
</dbReference>
<evidence type="ECO:0000313" key="4">
    <source>
        <dbReference type="Proteomes" id="UP000697297"/>
    </source>
</evidence>
<evidence type="ECO:0000313" key="3">
    <source>
        <dbReference type="EMBL" id="KAG7766701.1"/>
    </source>
</evidence>
<dbReference type="InterPro" id="IPR000253">
    <property type="entry name" value="FHA_dom"/>
</dbReference>
<proteinExistence type="predicted"/>
<name>A0AAN6D7J3_9ASCO</name>
<sequence>MSLLVYDRRTSRSYTITLSTNNIVRFGRVQAPEICASECVVDDPQVSSTHCFIWSVSFDESTVPLTYIQDISRNGTLINGKKLQRGFTILSDQDLIEIGDHLSLRFTGESFEDKMILEDRDWKVLSQVIGKGTFGKVSGY</sequence>
<dbReference type="EMBL" id="JAHLUH010000003">
    <property type="protein sequence ID" value="KAG7729143.1"/>
    <property type="molecule type" value="Genomic_DNA"/>
</dbReference>
<accession>A0AAN6D7J3</accession>